<reference evidence="2" key="1">
    <citation type="submission" date="2017-09" db="EMBL/GenBank/DDBJ databases">
        <title>Depth-based differentiation of microbial function through sediment-hosted aquifers and enrichment of novel symbionts in the deep terrestrial subsurface.</title>
        <authorList>
            <person name="Probst A.J."/>
            <person name="Ladd B."/>
            <person name="Jarett J.K."/>
            <person name="Geller-Mcgrath D.E."/>
            <person name="Sieber C.M.K."/>
            <person name="Emerson J.B."/>
            <person name="Anantharaman K."/>
            <person name="Thomas B.C."/>
            <person name="Malmstrom R."/>
            <person name="Stieglmeier M."/>
            <person name="Klingl A."/>
            <person name="Woyke T."/>
            <person name="Ryan C.M."/>
            <person name="Banfield J.F."/>
        </authorList>
    </citation>
    <scope>NUCLEOTIDE SEQUENCE [LARGE SCALE GENOMIC DNA]</scope>
</reference>
<evidence type="ECO:0000313" key="2">
    <source>
        <dbReference type="Proteomes" id="UP000230956"/>
    </source>
</evidence>
<proteinExistence type="predicted"/>
<name>A0A2M7T7S7_9ACTN</name>
<comment type="caution">
    <text evidence="1">The sequence shown here is derived from an EMBL/GenBank/DDBJ whole genome shotgun (WGS) entry which is preliminary data.</text>
</comment>
<protein>
    <submittedName>
        <fullName evidence="1">Uncharacterized protein</fullName>
    </submittedName>
</protein>
<sequence length="97" mass="11469">MQNNTKQIKKLESWEGSKFRLKNLGCPKWTVFVRLKTTSLSGSYPWDKFQERQADVFAAYLLMPRMNNSSVQEIVNRFSVTEKFANFRLKLLEAFKQ</sequence>
<dbReference type="AlphaFoldDB" id="A0A2M7T7S7"/>
<organism evidence="1 2">
    <name type="scientific">Candidatus Aquicultor secundus</name>
    <dbReference type="NCBI Taxonomy" id="1973895"/>
    <lineage>
        <taxon>Bacteria</taxon>
        <taxon>Bacillati</taxon>
        <taxon>Actinomycetota</taxon>
        <taxon>Candidatus Aquicultoria</taxon>
        <taxon>Candidatus Aquicultorales</taxon>
        <taxon>Candidatus Aquicultoraceae</taxon>
        <taxon>Candidatus Aquicultor</taxon>
    </lineage>
</organism>
<evidence type="ECO:0000313" key="1">
    <source>
        <dbReference type="EMBL" id="PIZ38531.1"/>
    </source>
</evidence>
<dbReference type="Proteomes" id="UP000230956">
    <property type="component" value="Unassembled WGS sequence"/>
</dbReference>
<dbReference type="EMBL" id="PFNG01000145">
    <property type="protein sequence ID" value="PIZ38531.1"/>
    <property type="molecule type" value="Genomic_DNA"/>
</dbReference>
<gene>
    <name evidence="1" type="ORF">COY37_06060</name>
</gene>
<accession>A0A2M7T7S7</accession>